<dbReference type="Proteomes" id="UP000079169">
    <property type="component" value="Unplaced"/>
</dbReference>
<dbReference type="SUPFAM" id="SSF57997">
    <property type="entry name" value="Tropomyosin"/>
    <property type="match status" value="1"/>
</dbReference>
<dbReference type="InterPro" id="IPR036322">
    <property type="entry name" value="WD40_repeat_dom_sf"/>
</dbReference>
<protein>
    <submittedName>
        <fullName evidence="5">Early endosome antigen 1-like</fullName>
    </submittedName>
</protein>
<dbReference type="RefSeq" id="XP_017300864.2">
    <property type="nucleotide sequence ID" value="XM_017445375.2"/>
</dbReference>
<dbReference type="AlphaFoldDB" id="A0A1S4EFD6"/>
<dbReference type="STRING" id="121845.A0A1S4EFD6"/>
<dbReference type="GeneID" id="103512357"/>
<feature type="domain" description="CNH" evidence="3">
    <location>
        <begin position="586"/>
        <end position="704"/>
    </location>
</feature>
<dbReference type="InterPro" id="IPR001180">
    <property type="entry name" value="CNH_dom"/>
</dbReference>
<evidence type="ECO:0000256" key="1">
    <source>
        <dbReference type="SAM" id="Coils"/>
    </source>
</evidence>
<dbReference type="Pfam" id="PF00780">
    <property type="entry name" value="CNH"/>
    <property type="match status" value="1"/>
</dbReference>
<sequence length="858" mass="97053">MKAEMVQCQSDLSCSRTRVLALQAQVSSLQQDLTSHTSLLSKKEEEIDRLRQEMVKKESDLVATSSDLVATRHELEEVRSELKEKENLEKTDDRKLEVCEVSKELEVLRGELEEQKTATKQWKKDWYQSVKERNAAVAELKQAQTENEALKEKLTSLEQELKVSEEALATAQNSLDSKLREHQALSNTIESMQKEMEQSAVRVREMSGISEKYEKDRKTLLELKSAKERLELEVRGYKLDLESTRRELETNKDQTIELRAKVQKLTRDAGSTGELMRTLDKQLALAQSKLEKAEGELTTVREENKKLKVNPNTFLSSLEDLKSNYTERESKLRSANEIIGEYETKITALESTMTRSESYCKEMVEYLETLQKNNDILSHDNEQLRKERTEYITQLSNACSQNETLSKSNAALSHQLNDLETTVKSLEAFYKQKEVRLDTTVSQLLKLCEHQRHCYEESLKKKPNLLRKVFGSSQNKEFDSKELEAMLNQERSRAKDLAERLYLTKAELDTMLHRKTQRVSIQPCSNEENKENVPRGGNSKTQHAPKKTLSKESIGSNSSEGSSKALTRILNLDKHVDINTAMYLSEQCVILGTRDGLFSLHLNELGEAKSKPNQIGGVEMVHNITFIHQKHMALLIVGSNRSLQSANLRHLVTAAEMSSCASPTLDTSPILNLTKVTSVAISPCQNIVAIAQGSSLVVARWNNVDYDEMCRKDMGGGSIQSVTVISPHCIVYSTQNSGFVTFDPTTCRHRVFRKPFLVVFNPSCITIIQISEHTLKRKSMDSTRSSATQPDDRVIEVRKPKFLGETLCNKNVVLMSHGALQLLNPELVFSAESITLSDVTSQSGDELSLSALQYSMSR</sequence>
<evidence type="ECO:0000313" key="4">
    <source>
        <dbReference type="Proteomes" id="UP000079169"/>
    </source>
</evidence>
<name>A0A1S4EFD6_DIACI</name>
<gene>
    <name evidence="5" type="primary">LOC103512357</name>
</gene>
<dbReference type="Gene3D" id="1.10.287.1490">
    <property type="match status" value="1"/>
</dbReference>
<feature type="compositionally biased region" description="Low complexity" evidence="2">
    <location>
        <begin position="551"/>
        <end position="561"/>
    </location>
</feature>
<evidence type="ECO:0000313" key="5">
    <source>
        <dbReference type="RefSeq" id="XP_017300864.2"/>
    </source>
</evidence>
<feature type="coiled-coil region" evidence="1">
    <location>
        <begin position="33"/>
        <end position="247"/>
    </location>
</feature>
<keyword evidence="4" id="KW-1185">Reference proteome</keyword>
<evidence type="ECO:0000256" key="2">
    <source>
        <dbReference type="SAM" id="MobiDB-lite"/>
    </source>
</evidence>
<accession>A0A1S4EFD6</accession>
<keyword evidence="1" id="KW-0175">Coiled coil</keyword>
<evidence type="ECO:0000259" key="3">
    <source>
        <dbReference type="Pfam" id="PF00780"/>
    </source>
</evidence>
<organism evidence="4 5">
    <name type="scientific">Diaphorina citri</name>
    <name type="common">Asian citrus psyllid</name>
    <dbReference type="NCBI Taxonomy" id="121845"/>
    <lineage>
        <taxon>Eukaryota</taxon>
        <taxon>Metazoa</taxon>
        <taxon>Ecdysozoa</taxon>
        <taxon>Arthropoda</taxon>
        <taxon>Hexapoda</taxon>
        <taxon>Insecta</taxon>
        <taxon>Pterygota</taxon>
        <taxon>Neoptera</taxon>
        <taxon>Paraneoptera</taxon>
        <taxon>Hemiptera</taxon>
        <taxon>Sternorrhyncha</taxon>
        <taxon>Psylloidea</taxon>
        <taxon>Psyllidae</taxon>
        <taxon>Diaphorininae</taxon>
        <taxon>Diaphorina</taxon>
    </lineage>
</organism>
<reference evidence="5" key="1">
    <citation type="submission" date="2025-08" db="UniProtKB">
        <authorList>
            <consortium name="RefSeq"/>
        </authorList>
    </citation>
    <scope>IDENTIFICATION</scope>
</reference>
<feature type="coiled-coil region" evidence="1">
    <location>
        <begin position="276"/>
        <end position="436"/>
    </location>
</feature>
<proteinExistence type="predicted"/>
<dbReference type="PaxDb" id="121845-A0A1S4EFD6"/>
<dbReference type="KEGG" id="dci:103512357"/>
<dbReference type="SUPFAM" id="SSF50978">
    <property type="entry name" value="WD40 repeat-like"/>
    <property type="match status" value="1"/>
</dbReference>
<feature type="region of interest" description="Disordered" evidence="2">
    <location>
        <begin position="517"/>
        <end position="561"/>
    </location>
</feature>